<dbReference type="EMBL" id="LFVU01000026">
    <property type="protein sequence ID" value="KMT21747.1"/>
    <property type="molecule type" value="Genomic_DNA"/>
</dbReference>
<accession>A0A0J8D774</accession>
<sequence>MFDQGDYVMYPFHGVCSIDEISEQVIGKVKRNYYILHPIHEANSTIMTPVDNAKVNLRAIISYEEANEVLNSIPNINMTWTVDRNARNNEFSQIIKEVNPNELAKLICLLTAKKSEAKLLGKKFSESDDKVLSSAKKLLFSELSMSLNTNLDVVKSEFSKRINVES</sequence>
<protein>
    <submittedName>
        <fullName evidence="2">CarD family transcriptional regulator</fullName>
    </submittedName>
</protein>
<dbReference type="SMART" id="SM01058">
    <property type="entry name" value="CarD_TRCF"/>
    <property type="match status" value="1"/>
</dbReference>
<dbReference type="InterPro" id="IPR042215">
    <property type="entry name" value="CarD-like_C"/>
</dbReference>
<dbReference type="SUPFAM" id="SSF141259">
    <property type="entry name" value="CarD-like"/>
    <property type="match status" value="1"/>
</dbReference>
<dbReference type="Pfam" id="PF02559">
    <property type="entry name" value="CarD_TRCF_RID"/>
    <property type="match status" value="1"/>
</dbReference>
<dbReference type="Gene3D" id="2.40.10.170">
    <property type="match status" value="1"/>
</dbReference>
<dbReference type="Gene3D" id="1.20.58.1290">
    <property type="entry name" value="CarD-like, C-terminal domain"/>
    <property type="match status" value="1"/>
</dbReference>
<dbReference type="InterPro" id="IPR036101">
    <property type="entry name" value="CarD-like/TRCF_RID_sf"/>
</dbReference>
<dbReference type="PANTHER" id="PTHR38447">
    <property type="entry name" value="TRANSCRIPTION FACTOR YDEB-RELATED"/>
    <property type="match status" value="1"/>
</dbReference>
<evidence type="ECO:0000259" key="1">
    <source>
        <dbReference type="SMART" id="SM01058"/>
    </source>
</evidence>
<dbReference type="InterPro" id="IPR052531">
    <property type="entry name" value="CarD-like_regulator"/>
</dbReference>
<reference evidence="2 3" key="1">
    <citation type="submission" date="2015-06" db="EMBL/GenBank/DDBJ databases">
        <title>Draft genome sequence of the purine-degrading Clostridium cylindrosporum HC-1 (DSM 605).</title>
        <authorList>
            <person name="Poehlein A."/>
            <person name="Schiel-Bengelsdorf B."/>
            <person name="Bengelsdorf F."/>
            <person name="Daniel R."/>
            <person name="Duerre P."/>
        </authorList>
    </citation>
    <scope>NUCLEOTIDE SEQUENCE [LARGE SCALE GENOMIC DNA]</scope>
    <source>
        <strain evidence="2 3">DSM 605</strain>
    </source>
</reference>
<dbReference type="Proteomes" id="UP000036756">
    <property type="component" value="Unassembled WGS sequence"/>
</dbReference>
<organism evidence="2 3">
    <name type="scientific">Clostridium cylindrosporum DSM 605</name>
    <dbReference type="NCBI Taxonomy" id="1121307"/>
    <lineage>
        <taxon>Bacteria</taxon>
        <taxon>Bacillati</taxon>
        <taxon>Bacillota</taxon>
        <taxon>Clostridia</taxon>
        <taxon>Eubacteriales</taxon>
        <taxon>Clostridiaceae</taxon>
        <taxon>Clostridium</taxon>
    </lineage>
</organism>
<comment type="caution">
    <text evidence="2">The sequence shown here is derived from an EMBL/GenBank/DDBJ whole genome shotgun (WGS) entry which is preliminary data.</text>
</comment>
<dbReference type="AlphaFoldDB" id="A0A0J8D774"/>
<dbReference type="InterPro" id="IPR003711">
    <property type="entry name" value="CarD-like/TRCF_RID"/>
</dbReference>
<dbReference type="PANTHER" id="PTHR38447:SF1">
    <property type="entry name" value="RNA POLYMERASE-BINDING TRANSCRIPTION FACTOR CARD"/>
    <property type="match status" value="1"/>
</dbReference>
<dbReference type="PATRIC" id="fig|1121307.3.peg.1368"/>
<dbReference type="GO" id="GO:0009303">
    <property type="term" value="P:rRNA transcription"/>
    <property type="evidence" value="ECO:0007669"/>
    <property type="project" value="TreeGrafter"/>
</dbReference>
<evidence type="ECO:0000313" key="2">
    <source>
        <dbReference type="EMBL" id="KMT21747.1"/>
    </source>
</evidence>
<dbReference type="OrthoDB" id="9786074at2"/>
<feature type="domain" description="CarD-like/TRCF RNAP-interacting" evidence="1">
    <location>
        <begin position="1"/>
        <end position="111"/>
    </location>
</feature>
<proteinExistence type="predicted"/>
<dbReference type="RefSeq" id="WP_048570411.1">
    <property type="nucleotide sequence ID" value="NZ_LFVU01000026.1"/>
</dbReference>
<keyword evidence="3" id="KW-1185">Reference proteome</keyword>
<evidence type="ECO:0000313" key="3">
    <source>
        <dbReference type="Proteomes" id="UP000036756"/>
    </source>
</evidence>
<dbReference type="STRING" id="1121307.CLCY_3c00140"/>
<gene>
    <name evidence="2" type="ORF">CLCY_3c00140</name>
</gene>
<name>A0A0J8D774_CLOCY</name>